<dbReference type="GO" id="GO:0016020">
    <property type="term" value="C:membrane"/>
    <property type="evidence" value="ECO:0007669"/>
    <property type="project" value="UniProtKB-SubCell"/>
</dbReference>
<evidence type="ECO:0000259" key="12">
    <source>
        <dbReference type="PROSITE" id="PS50106"/>
    </source>
</evidence>
<dbReference type="InterPro" id="IPR001478">
    <property type="entry name" value="PDZ"/>
</dbReference>
<dbReference type="PANTHER" id="PTHR42837">
    <property type="entry name" value="REGULATOR OF SIGMA-E PROTEASE RSEP"/>
    <property type="match status" value="1"/>
</dbReference>
<dbReference type="GO" id="GO:0006508">
    <property type="term" value="P:proteolysis"/>
    <property type="evidence" value="ECO:0007669"/>
    <property type="project" value="UniProtKB-KW"/>
</dbReference>
<dbReference type="PROSITE" id="PS50106">
    <property type="entry name" value="PDZ"/>
    <property type="match status" value="1"/>
</dbReference>
<evidence type="ECO:0000256" key="5">
    <source>
        <dbReference type="ARBA" id="ARBA00022692"/>
    </source>
</evidence>
<feature type="transmembrane region" description="Helical" evidence="11">
    <location>
        <begin position="6"/>
        <end position="26"/>
    </location>
</feature>
<dbReference type="Gene3D" id="2.30.42.10">
    <property type="match status" value="2"/>
</dbReference>
<dbReference type="Proteomes" id="UP000823638">
    <property type="component" value="Unassembled WGS sequence"/>
</dbReference>
<keyword evidence="7" id="KW-0862">Zinc</keyword>
<keyword evidence="10 11" id="KW-0472">Membrane</keyword>
<evidence type="ECO:0000256" key="11">
    <source>
        <dbReference type="SAM" id="Phobius"/>
    </source>
</evidence>
<evidence type="ECO:0000313" key="13">
    <source>
        <dbReference type="EMBL" id="MBO8458593.1"/>
    </source>
</evidence>
<keyword evidence="9" id="KW-0482">Metalloprotease</keyword>
<dbReference type="CDD" id="cd06163">
    <property type="entry name" value="S2P-M50_PDZ_RseP-like"/>
    <property type="match status" value="1"/>
</dbReference>
<evidence type="ECO:0000256" key="6">
    <source>
        <dbReference type="ARBA" id="ARBA00022801"/>
    </source>
</evidence>
<protein>
    <submittedName>
        <fullName evidence="13">Site-2 protease family protein</fullName>
    </submittedName>
</protein>
<evidence type="ECO:0000256" key="1">
    <source>
        <dbReference type="ARBA" id="ARBA00001947"/>
    </source>
</evidence>
<gene>
    <name evidence="13" type="ORF">IAA81_10300</name>
</gene>
<evidence type="ECO:0000256" key="10">
    <source>
        <dbReference type="ARBA" id="ARBA00023136"/>
    </source>
</evidence>
<dbReference type="SUPFAM" id="SSF50156">
    <property type="entry name" value="PDZ domain-like"/>
    <property type="match status" value="2"/>
</dbReference>
<dbReference type="InterPro" id="IPR036034">
    <property type="entry name" value="PDZ_sf"/>
</dbReference>
<comment type="subcellular location">
    <subcellularLocation>
        <location evidence="2">Membrane</location>
        <topology evidence="2">Multi-pass membrane protein</topology>
    </subcellularLocation>
</comment>
<sequence>MLLKIILGILGLGIVVFIHELGHFTAAKIFKVKVLSFSIGWGPVLLRKKIGTTEYRLSAIPLGGYCGMEGETAYQKALEENLPEIPLEEGSLYSVNPMKRILIAVAGPLFNLLFAAIALVIYSSIPYTYYTTPAQVILASEYDSQYENFPAETSGLKTGDIIKKIDGKNVSNFDEITKFISINPGKELKLEIERNGQAMELTLIPKLNPETGTGEIGVYPYIKPVIRDVGHDSKAMKSGLKTGDKIIEINGIPVENTLQINKIIGNPDIDSLKIKYLTAGNSEKDTTINFDSSGERKIGITWEYIAVTEKSQGFFDSIYKGIKGTIQMTALTIKSFGLLFKGIDITKAVSGPLRITYMLGEVTSAGFSAGISQGILVLMNFLAIINISLFIMNLLPIPVLDGGLVLLSLIELISRKRIKPKFMYYFQTVGAVIILMLIIFAFWMDISFFVK</sequence>
<feature type="transmembrane region" description="Helical" evidence="11">
    <location>
        <begin position="101"/>
        <end position="122"/>
    </location>
</feature>
<keyword evidence="4 13" id="KW-0645">Protease</keyword>
<dbReference type="Pfam" id="PF17820">
    <property type="entry name" value="PDZ_6"/>
    <property type="match status" value="2"/>
</dbReference>
<accession>A0A9D9HRN2</accession>
<dbReference type="AlphaFoldDB" id="A0A9D9HRN2"/>
<reference evidence="13" key="2">
    <citation type="journal article" date="2021" name="PeerJ">
        <title>Extensive microbial diversity within the chicken gut microbiome revealed by metagenomics and culture.</title>
        <authorList>
            <person name="Gilroy R."/>
            <person name="Ravi A."/>
            <person name="Getino M."/>
            <person name="Pursley I."/>
            <person name="Horton D.L."/>
            <person name="Alikhan N.F."/>
            <person name="Baker D."/>
            <person name="Gharbi K."/>
            <person name="Hall N."/>
            <person name="Watson M."/>
            <person name="Adriaenssens E.M."/>
            <person name="Foster-Nyarko E."/>
            <person name="Jarju S."/>
            <person name="Secka A."/>
            <person name="Antonio M."/>
            <person name="Oren A."/>
            <person name="Chaudhuri R.R."/>
            <person name="La Ragione R."/>
            <person name="Hildebrand F."/>
            <person name="Pallen M.J."/>
        </authorList>
    </citation>
    <scope>NUCLEOTIDE SEQUENCE</scope>
    <source>
        <strain evidence="13">10532</strain>
    </source>
</reference>
<comment type="cofactor">
    <cofactor evidence="1">
        <name>Zn(2+)</name>
        <dbReference type="ChEBI" id="CHEBI:29105"/>
    </cofactor>
</comment>
<evidence type="ECO:0000256" key="7">
    <source>
        <dbReference type="ARBA" id="ARBA00022833"/>
    </source>
</evidence>
<organism evidence="13 14">
    <name type="scientific">Candidatus Gallitreponema excrementavium</name>
    <dbReference type="NCBI Taxonomy" id="2840840"/>
    <lineage>
        <taxon>Bacteria</taxon>
        <taxon>Pseudomonadati</taxon>
        <taxon>Spirochaetota</taxon>
        <taxon>Spirochaetia</taxon>
        <taxon>Spirochaetales</taxon>
        <taxon>Candidatus Gallitreponema</taxon>
    </lineage>
</organism>
<name>A0A9D9HRN2_9SPIR</name>
<feature type="transmembrane region" description="Helical" evidence="11">
    <location>
        <begin position="422"/>
        <end position="444"/>
    </location>
</feature>
<dbReference type="PANTHER" id="PTHR42837:SF2">
    <property type="entry name" value="MEMBRANE METALLOPROTEASE ARASP2, CHLOROPLASTIC-RELATED"/>
    <property type="match status" value="1"/>
</dbReference>
<reference evidence="13" key="1">
    <citation type="submission" date="2020-10" db="EMBL/GenBank/DDBJ databases">
        <authorList>
            <person name="Gilroy R."/>
        </authorList>
    </citation>
    <scope>NUCLEOTIDE SEQUENCE</scope>
    <source>
        <strain evidence="13">10532</strain>
    </source>
</reference>
<evidence type="ECO:0000313" key="14">
    <source>
        <dbReference type="Proteomes" id="UP000823638"/>
    </source>
</evidence>
<evidence type="ECO:0000256" key="4">
    <source>
        <dbReference type="ARBA" id="ARBA00022670"/>
    </source>
</evidence>
<dbReference type="Pfam" id="PF02163">
    <property type="entry name" value="Peptidase_M50"/>
    <property type="match status" value="1"/>
</dbReference>
<dbReference type="SMART" id="SM00228">
    <property type="entry name" value="PDZ"/>
    <property type="match status" value="2"/>
</dbReference>
<comment type="similarity">
    <text evidence="3">Belongs to the peptidase M50B family.</text>
</comment>
<evidence type="ECO:0000256" key="3">
    <source>
        <dbReference type="ARBA" id="ARBA00007931"/>
    </source>
</evidence>
<keyword evidence="5 11" id="KW-0812">Transmembrane</keyword>
<evidence type="ECO:0000256" key="2">
    <source>
        <dbReference type="ARBA" id="ARBA00004141"/>
    </source>
</evidence>
<dbReference type="InterPro" id="IPR008915">
    <property type="entry name" value="Peptidase_M50"/>
</dbReference>
<proteinExistence type="inferred from homology"/>
<feature type="domain" description="PDZ" evidence="12">
    <location>
        <begin position="225"/>
        <end position="256"/>
    </location>
</feature>
<evidence type="ECO:0000256" key="8">
    <source>
        <dbReference type="ARBA" id="ARBA00022989"/>
    </source>
</evidence>
<comment type="caution">
    <text evidence="13">The sequence shown here is derived from an EMBL/GenBank/DDBJ whole genome shotgun (WGS) entry which is preliminary data.</text>
</comment>
<dbReference type="GO" id="GO:0004222">
    <property type="term" value="F:metalloendopeptidase activity"/>
    <property type="evidence" value="ECO:0007669"/>
    <property type="project" value="InterPro"/>
</dbReference>
<feature type="transmembrane region" description="Helical" evidence="11">
    <location>
        <begin position="381"/>
        <end position="410"/>
    </location>
</feature>
<dbReference type="InterPro" id="IPR041489">
    <property type="entry name" value="PDZ_6"/>
</dbReference>
<dbReference type="EMBL" id="JADIMM010000117">
    <property type="protein sequence ID" value="MBO8458593.1"/>
    <property type="molecule type" value="Genomic_DNA"/>
</dbReference>
<dbReference type="CDD" id="cd23081">
    <property type="entry name" value="cpPDZ_EcRseP-like"/>
    <property type="match status" value="1"/>
</dbReference>
<evidence type="ECO:0000256" key="9">
    <source>
        <dbReference type="ARBA" id="ARBA00023049"/>
    </source>
</evidence>
<keyword evidence="6" id="KW-0378">Hydrolase</keyword>
<keyword evidence="8 11" id="KW-1133">Transmembrane helix</keyword>
<dbReference type="InterPro" id="IPR004387">
    <property type="entry name" value="Pept_M50_Zn"/>
</dbReference>